<reference evidence="2" key="1">
    <citation type="submission" date="2023-03" db="EMBL/GenBank/DDBJ databases">
        <title>Massive genome expansion in bonnet fungi (Mycena s.s.) driven by repeated elements and novel gene families across ecological guilds.</title>
        <authorList>
            <consortium name="Lawrence Berkeley National Laboratory"/>
            <person name="Harder C.B."/>
            <person name="Miyauchi S."/>
            <person name="Viragh M."/>
            <person name="Kuo A."/>
            <person name="Thoen E."/>
            <person name="Andreopoulos B."/>
            <person name="Lu D."/>
            <person name="Skrede I."/>
            <person name="Drula E."/>
            <person name="Henrissat B."/>
            <person name="Morin E."/>
            <person name="Kohler A."/>
            <person name="Barry K."/>
            <person name="LaButti K."/>
            <person name="Morin E."/>
            <person name="Salamov A."/>
            <person name="Lipzen A."/>
            <person name="Mereny Z."/>
            <person name="Hegedus B."/>
            <person name="Baldrian P."/>
            <person name="Stursova M."/>
            <person name="Weitz H."/>
            <person name="Taylor A."/>
            <person name="Grigoriev I.V."/>
            <person name="Nagy L.G."/>
            <person name="Martin F."/>
            <person name="Kauserud H."/>
        </authorList>
    </citation>
    <scope>NUCLEOTIDE SEQUENCE</scope>
    <source>
        <strain evidence="2">CBHHK182m</strain>
    </source>
</reference>
<accession>A0AAD7MRG1</accession>
<dbReference type="EMBL" id="JARKIB010000163">
    <property type="protein sequence ID" value="KAJ7729824.1"/>
    <property type="molecule type" value="Genomic_DNA"/>
</dbReference>
<dbReference type="Proteomes" id="UP001215598">
    <property type="component" value="Unassembled WGS sequence"/>
</dbReference>
<dbReference type="AlphaFoldDB" id="A0AAD7MRG1"/>
<protein>
    <submittedName>
        <fullName evidence="2">Uncharacterized protein</fullName>
    </submittedName>
</protein>
<name>A0AAD7MRG1_9AGAR</name>
<organism evidence="2 3">
    <name type="scientific">Mycena metata</name>
    <dbReference type="NCBI Taxonomy" id="1033252"/>
    <lineage>
        <taxon>Eukaryota</taxon>
        <taxon>Fungi</taxon>
        <taxon>Dikarya</taxon>
        <taxon>Basidiomycota</taxon>
        <taxon>Agaricomycotina</taxon>
        <taxon>Agaricomycetes</taxon>
        <taxon>Agaricomycetidae</taxon>
        <taxon>Agaricales</taxon>
        <taxon>Marasmiineae</taxon>
        <taxon>Mycenaceae</taxon>
        <taxon>Mycena</taxon>
    </lineage>
</organism>
<proteinExistence type="predicted"/>
<feature type="compositionally biased region" description="Basic and acidic residues" evidence="1">
    <location>
        <begin position="494"/>
        <end position="503"/>
    </location>
</feature>
<comment type="caution">
    <text evidence="2">The sequence shown here is derived from an EMBL/GenBank/DDBJ whole genome shotgun (WGS) entry which is preliminary data.</text>
</comment>
<evidence type="ECO:0000313" key="2">
    <source>
        <dbReference type="EMBL" id="KAJ7729824.1"/>
    </source>
</evidence>
<sequence length="515" mass="59191">MYHWFLTYSRGGSRGFQEDRNEILEWRLTPMHTDKMCCNKEVLVWLFTSNYGAMKIFMSFNIGIKMKSWSGGLPQPITCRYRNFRAQYRDRNEILVWMLTSTHSAVPSFKRFKTGIEMKSWHGCSPPPIGHIRHEFQGVQHRNNNEVLVLAFHFDGVHIQVQQVLLDLITFKKCAEVRILLGTLEVVVLFSTSTSISCTDVRLQDRHNNGFLNFKSFNTCLRKIPGMATYLHPLGVFVWNFKRNFKKDRNEMLVWQLTSAYTAVKISRGSTRVNKEVLVWLSTSNYGAIKIFKRNFRGEWGFESSLGHSESHNNRVLVWQLTLAYNLLVWKLQRDRNESPGMAASLQPLSVHGSSHLRAHIQSPSLAAQPPSIGVVIGGNFKRNFKRFNTGIKMKSWYGGSPQYIGGIRMFQESPGLGTHLDRDRNEVLVWRLTSGYSACHNFKRFNTGIEMKSWSGGSPQAIVPATISRGIEMKSWSGGSPPPMRQNPQEFQELQHRDRNEKSWYGGSPHPIVR</sequence>
<evidence type="ECO:0000256" key="1">
    <source>
        <dbReference type="SAM" id="MobiDB-lite"/>
    </source>
</evidence>
<evidence type="ECO:0000313" key="3">
    <source>
        <dbReference type="Proteomes" id="UP001215598"/>
    </source>
</evidence>
<gene>
    <name evidence="2" type="ORF">B0H16DRAFT_1469935</name>
</gene>
<keyword evidence="3" id="KW-1185">Reference proteome</keyword>
<feature type="region of interest" description="Disordered" evidence="1">
    <location>
        <begin position="473"/>
        <end position="515"/>
    </location>
</feature>